<accession>A0A833LWF4</accession>
<feature type="domain" description="Lcl C-terminal" evidence="2">
    <location>
        <begin position="227"/>
        <end position="355"/>
    </location>
</feature>
<reference evidence="3 4" key="1">
    <citation type="submission" date="2019-10" db="EMBL/GenBank/DDBJ databases">
        <title>Extracellular Electron Transfer in a Candidatus Methanoperedens spp. Enrichment Culture.</title>
        <authorList>
            <person name="Berger S."/>
            <person name="Rangel Shaw D."/>
            <person name="Berben T."/>
            <person name="In 'T Zandt M."/>
            <person name="Frank J."/>
            <person name="Reimann J."/>
            <person name="Jetten M.S.M."/>
            <person name="Welte C.U."/>
        </authorList>
    </citation>
    <scope>NUCLEOTIDE SEQUENCE [LARGE SCALE GENOMIC DNA]</scope>
    <source>
        <strain evidence="3">SB12</strain>
    </source>
</reference>
<name>A0A833LWF4_9LEPT</name>
<evidence type="ECO:0000259" key="2">
    <source>
        <dbReference type="Pfam" id="PF07603"/>
    </source>
</evidence>
<keyword evidence="1" id="KW-0732">Signal</keyword>
<proteinExistence type="predicted"/>
<feature type="signal peptide" evidence="1">
    <location>
        <begin position="1"/>
        <end position="36"/>
    </location>
</feature>
<feature type="chain" id="PRO_5032969978" evidence="1">
    <location>
        <begin position="37"/>
        <end position="495"/>
    </location>
</feature>
<protein>
    <submittedName>
        <fullName evidence="3">DUF1566 domain-containing protein</fullName>
    </submittedName>
</protein>
<feature type="domain" description="Lcl C-terminal" evidence="2">
    <location>
        <begin position="371"/>
        <end position="493"/>
    </location>
</feature>
<sequence length="495" mass="52068">MGASVMRRFKIILPVAMRLAIPGSMLLASHCLPALDAPDSQSQLLNSSLLCTVTGSCNSSTGITFNATSTRSLSFAQAMDTSVTPTLLAEAYDGATYNTIPSAGSQISWSDDRTLLITISWGRFPEQTDLRFTVSGLLDSSGTPVADAIDNFTGPAANRVSPVVEAGQMACSYYDGAAWVADGACTQVYTVGDANYPFGQDSHYTNVPVARSYSGPTAHAVFTTDYTTTDNVTGLVWKTCNEGKTGAACAGVATTYTWYDSINACSGLNAANAGSGYAGRTDWRLPTIQELKSLPHYGVAAPSIEAAYFPATQSANHWTATTNVGNIANAWFVSFSTGGFIDATAKTSAMAVRCVSGNLPNTRSLTDNGNGTITDNATGLIWQKCSMGQANDATCSGAVTTAAWAAAMSYCENLTLGGRSDWRLPSATELRGLVDETRFNPVVNPVFFPSTAVSYYNTATSSTTGPTSMVYISMGSGRMNAQNKNSPYAVRCVTN</sequence>
<dbReference type="PANTHER" id="PTHR35812:SF1">
    <property type="entry name" value="LIPOPROTEIN"/>
    <property type="match status" value="1"/>
</dbReference>
<dbReference type="Proteomes" id="UP000460298">
    <property type="component" value="Unassembled WGS sequence"/>
</dbReference>
<evidence type="ECO:0000256" key="1">
    <source>
        <dbReference type="SAM" id="SignalP"/>
    </source>
</evidence>
<dbReference type="InterPro" id="IPR011460">
    <property type="entry name" value="Lcl_C"/>
</dbReference>
<dbReference type="EMBL" id="WBUI01000017">
    <property type="protein sequence ID" value="KAB2930842.1"/>
    <property type="molecule type" value="Genomic_DNA"/>
</dbReference>
<organism evidence="3 4">
    <name type="scientific">Leptonema illini</name>
    <dbReference type="NCBI Taxonomy" id="183"/>
    <lineage>
        <taxon>Bacteria</taxon>
        <taxon>Pseudomonadati</taxon>
        <taxon>Spirochaetota</taxon>
        <taxon>Spirochaetia</taxon>
        <taxon>Leptospirales</taxon>
        <taxon>Leptospiraceae</taxon>
        <taxon>Leptonema</taxon>
    </lineage>
</organism>
<evidence type="ECO:0000313" key="4">
    <source>
        <dbReference type="Proteomes" id="UP000460298"/>
    </source>
</evidence>
<gene>
    <name evidence="3" type="ORF">F9K24_15370</name>
</gene>
<dbReference type="AlphaFoldDB" id="A0A833LWF4"/>
<dbReference type="Pfam" id="PF07603">
    <property type="entry name" value="Lcl_C"/>
    <property type="match status" value="2"/>
</dbReference>
<comment type="caution">
    <text evidence="3">The sequence shown here is derived from an EMBL/GenBank/DDBJ whole genome shotgun (WGS) entry which is preliminary data.</text>
</comment>
<dbReference type="PANTHER" id="PTHR35812">
    <property type="entry name" value="LIPOPROTEIN"/>
    <property type="match status" value="1"/>
</dbReference>
<evidence type="ECO:0000313" key="3">
    <source>
        <dbReference type="EMBL" id="KAB2930842.1"/>
    </source>
</evidence>